<dbReference type="Gene3D" id="1.10.10.2520">
    <property type="entry name" value="Cell wall hydrolase SleB, domain 1"/>
    <property type="match status" value="1"/>
</dbReference>
<protein>
    <recommendedName>
        <fullName evidence="2">Cell wall hydrolase SleB domain-containing protein</fullName>
    </recommendedName>
</protein>
<dbReference type="GO" id="GO:0016787">
    <property type="term" value="F:hydrolase activity"/>
    <property type="evidence" value="ECO:0007669"/>
    <property type="project" value="InterPro"/>
</dbReference>
<evidence type="ECO:0000313" key="4">
    <source>
        <dbReference type="Proteomes" id="UP000178379"/>
    </source>
</evidence>
<comment type="caution">
    <text evidence="3">The sequence shown here is derived from an EMBL/GenBank/DDBJ whole genome shotgun (WGS) entry which is preliminary data.</text>
</comment>
<dbReference type="Proteomes" id="UP000178379">
    <property type="component" value="Unassembled WGS sequence"/>
</dbReference>
<accession>A0A1F6SX62</accession>
<keyword evidence="1" id="KW-1133">Transmembrane helix</keyword>
<evidence type="ECO:0000259" key="2">
    <source>
        <dbReference type="Pfam" id="PF07486"/>
    </source>
</evidence>
<gene>
    <name evidence="3" type="ORF">A2140_05025</name>
</gene>
<reference evidence="3 4" key="1">
    <citation type="journal article" date="2016" name="Nat. Commun.">
        <title>Thousands of microbial genomes shed light on interconnected biogeochemical processes in an aquifer system.</title>
        <authorList>
            <person name="Anantharaman K."/>
            <person name="Brown C.T."/>
            <person name="Hug L.A."/>
            <person name="Sharon I."/>
            <person name="Castelle C.J."/>
            <person name="Probst A.J."/>
            <person name="Thomas B.C."/>
            <person name="Singh A."/>
            <person name="Wilkins M.J."/>
            <person name="Karaoz U."/>
            <person name="Brodie E.L."/>
            <person name="Williams K.H."/>
            <person name="Hubbard S.S."/>
            <person name="Banfield J.F."/>
        </authorList>
    </citation>
    <scope>NUCLEOTIDE SEQUENCE [LARGE SCALE GENOMIC DNA]</scope>
</reference>
<dbReference type="Pfam" id="PF07486">
    <property type="entry name" value="Hydrolase_2"/>
    <property type="match status" value="1"/>
</dbReference>
<dbReference type="InterPro" id="IPR042047">
    <property type="entry name" value="SleB_dom1"/>
</dbReference>
<keyword evidence="1" id="KW-0812">Transmembrane</keyword>
<organism evidence="3 4">
    <name type="scientific">Candidatus Muproteobacteria bacterium RBG_16_62_13</name>
    <dbReference type="NCBI Taxonomy" id="1817756"/>
    <lineage>
        <taxon>Bacteria</taxon>
        <taxon>Pseudomonadati</taxon>
        <taxon>Pseudomonadota</taxon>
        <taxon>Candidatus Muproteobacteria</taxon>
    </lineage>
</organism>
<keyword evidence="1" id="KW-0472">Membrane</keyword>
<sequence>MFRRSRHRRRSLLKDIGIELRYRWYTSPKATVAAMLSLGLVVAAFSAGLITAVAAVDDRQQLACLARNVYFEARGEPLTGQYAVAEVTMNRVGASTYPETVCGVVHQKTWDPQRRRWVAAFSWTAMGPWPEPQGREWQQARTVAKAVYHGRYTPQLDGATFYHAHYVRPGWSRQRARVAQIGKHHFYQ</sequence>
<feature type="domain" description="Cell wall hydrolase SleB" evidence="2">
    <location>
        <begin position="75"/>
        <end position="187"/>
    </location>
</feature>
<dbReference type="AlphaFoldDB" id="A0A1F6SX62"/>
<feature type="transmembrane region" description="Helical" evidence="1">
    <location>
        <begin position="30"/>
        <end position="56"/>
    </location>
</feature>
<name>A0A1F6SX62_9PROT</name>
<evidence type="ECO:0000256" key="1">
    <source>
        <dbReference type="SAM" id="Phobius"/>
    </source>
</evidence>
<dbReference type="STRING" id="1817756.A2140_05025"/>
<evidence type="ECO:0000313" key="3">
    <source>
        <dbReference type="EMBL" id="OGI37464.1"/>
    </source>
</evidence>
<dbReference type="EMBL" id="MFSQ01000145">
    <property type="protein sequence ID" value="OGI37464.1"/>
    <property type="molecule type" value="Genomic_DNA"/>
</dbReference>
<dbReference type="InterPro" id="IPR011105">
    <property type="entry name" value="Cell_wall_hydrolase_SleB"/>
</dbReference>
<proteinExistence type="predicted"/>